<dbReference type="RefSeq" id="WP_212999598.1">
    <property type="nucleotide sequence ID" value="NZ_BAAATW010000010.1"/>
</dbReference>
<proteinExistence type="predicted"/>
<organism evidence="2 3">
    <name type="scientific">Winogradskya consettensis</name>
    <dbReference type="NCBI Taxonomy" id="113560"/>
    <lineage>
        <taxon>Bacteria</taxon>
        <taxon>Bacillati</taxon>
        <taxon>Actinomycetota</taxon>
        <taxon>Actinomycetes</taxon>
        <taxon>Micromonosporales</taxon>
        <taxon>Micromonosporaceae</taxon>
        <taxon>Winogradskya</taxon>
    </lineage>
</organism>
<accession>A0A919SRI7</accession>
<dbReference type="EMBL" id="BOQP01000027">
    <property type="protein sequence ID" value="GIM76234.1"/>
    <property type="molecule type" value="Genomic_DNA"/>
</dbReference>
<name>A0A919SRI7_9ACTN</name>
<protein>
    <submittedName>
        <fullName evidence="2">Uncharacterized protein</fullName>
    </submittedName>
</protein>
<sequence length="209" mass="21246">MYLRIRQVALLTVPVTRTVPWSPTATAVALSLLACLPAVAGAAAPASQVWALRIAAFLLGAGASFALIEPFAPVAATPTPRWLRQWLRTVVALTPVIAVWLVLFSLAACSLPADGLPFADLAAEASVCGLTGVAGAAVAARRANSLTGALAGPAAQGTLVAASLFLSGDHSPWLLPAAAGPAAIDSWWTAAVPIPLLIVSLANLEHRPA</sequence>
<dbReference type="PROSITE" id="PS51257">
    <property type="entry name" value="PROKAR_LIPOPROTEIN"/>
    <property type="match status" value="1"/>
</dbReference>
<dbReference type="Proteomes" id="UP000680865">
    <property type="component" value="Unassembled WGS sequence"/>
</dbReference>
<keyword evidence="3" id="KW-1185">Reference proteome</keyword>
<feature type="transmembrane region" description="Helical" evidence="1">
    <location>
        <begin position="89"/>
        <end position="113"/>
    </location>
</feature>
<keyword evidence="1" id="KW-1133">Transmembrane helix</keyword>
<keyword evidence="1" id="KW-0472">Membrane</keyword>
<gene>
    <name evidence="2" type="ORF">Aco04nite_49350</name>
</gene>
<dbReference type="AlphaFoldDB" id="A0A919SRI7"/>
<keyword evidence="1" id="KW-0812">Transmembrane</keyword>
<feature type="transmembrane region" description="Helical" evidence="1">
    <location>
        <begin position="50"/>
        <end position="68"/>
    </location>
</feature>
<feature type="transmembrane region" description="Helical" evidence="1">
    <location>
        <begin position="186"/>
        <end position="204"/>
    </location>
</feature>
<comment type="caution">
    <text evidence="2">The sequence shown here is derived from an EMBL/GenBank/DDBJ whole genome shotgun (WGS) entry which is preliminary data.</text>
</comment>
<evidence type="ECO:0000313" key="2">
    <source>
        <dbReference type="EMBL" id="GIM76234.1"/>
    </source>
</evidence>
<feature type="transmembrane region" description="Helical" evidence="1">
    <location>
        <begin position="119"/>
        <end position="139"/>
    </location>
</feature>
<reference evidence="2" key="1">
    <citation type="submission" date="2021-03" db="EMBL/GenBank/DDBJ databases">
        <title>Whole genome shotgun sequence of Actinoplanes consettensis NBRC 14913.</title>
        <authorList>
            <person name="Komaki H."/>
            <person name="Tamura T."/>
        </authorList>
    </citation>
    <scope>NUCLEOTIDE SEQUENCE</scope>
    <source>
        <strain evidence="2">NBRC 14913</strain>
    </source>
</reference>
<evidence type="ECO:0000256" key="1">
    <source>
        <dbReference type="SAM" id="Phobius"/>
    </source>
</evidence>
<feature type="transmembrane region" description="Helical" evidence="1">
    <location>
        <begin position="146"/>
        <end position="166"/>
    </location>
</feature>
<evidence type="ECO:0000313" key="3">
    <source>
        <dbReference type="Proteomes" id="UP000680865"/>
    </source>
</evidence>